<dbReference type="PANTHER" id="PTHR31815">
    <property type="entry name" value="AGAP005329-PA"/>
    <property type="match status" value="1"/>
</dbReference>
<dbReference type="PANTHER" id="PTHR31815:SF1">
    <property type="entry name" value="TRANSMEMBRANE PROTEIN 200C"/>
    <property type="match status" value="1"/>
</dbReference>
<evidence type="ECO:0000256" key="1">
    <source>
        <dbReference type="ARBA" id="ARBA00004141"/>
    </source>
</evidence>
<dbReference type="AlphaFoldDB" id="A0A7R8YRM6"/>
<accession>A0A7R8YRM6</accession>
<name>A0A7R8YRM6_HERIL</name>
<dbReference type="Proteomes" id="UP000594454">
    <property type="component" value="Chromosome 2"/>
</dbReference>
<feature type="compositionally biased region" description="Low complexity" evidence="6">
    <location>
        <begin position="144"/>
        <end position="159"/>
    </location>
</feature>
<protein>
    <recommendedName>
        <fullName evidence="10">Transmembrane protein 200A</fullName>
    </recommendedName>
</protein>
<sequence length="677" mass="75254">MPSRSPSQWQSRRKQSLGKLRRAHPASGATWNVQVVRGKMTSKCLWHACRALALGMVLMLLGAGMATVGYYADQLSVGHEIRGNATIRVKNESRGFHLNNLSYVGPIVMGFGGFIVVAACVMTFEARDSAAKVVPARLKVTGNSRNNVRSNTSSATSARRANEMMHQATRWDYHLGVFRTSPADPPQPLTPMDRQAMTAALIHFSKTLGNSPRQSPKSRRISRSGSVPNLTSSQSLNVNSAQLSPSYRKKLALGQGSHHHHHQQHHHRHGHQGRHLPNHKTNRISSSLINRASRESTNSLLHPGMLQYHRHALSVDETGPYFRSSVTPHDSQSSMIIPDSHEARIRDRTFRSDTAKKHVLARQKPIEKEEPHSPKTAYTNGRRSQLSICSEPTTTIRQLSGQSSLEPCVLEESPELEESQHLEETASGPSTSLQTKIEEDIAIENSQDCLVHANLKKSRPNSLILDASGENSKSSKAIEAKKFLYRSRSSRTFYRPKPRLINEYDPIYFISTDGSIRTRPYDKDEELYDSLQVINERRSKILTTTTTTTTSTISSDIIESSGENCILEASNTLEEFDEDNKSLESLSDAATSMVDPKTQDKSVAPPLEEKDIVLVHNAMLLENDECSKHDATKTVLNPTSPAGGKSELIENKCEEHGQETTENEVLDTRIIMEADAE</sequence>
<comment type="subcellular location">
    <subcellularLocation>
        <location evidence="1">Membrane</location>
        <topology evidence="1">Multi-pass membrane protein</topology>
    </subcellularLocation>
</comment>
<keyword evidence="5 7" id="KW-0472">Membrane</keyword>
<feature type="compositionally biased region" description="Low complexity" evidence="6">
    <location>
        <begin position="1"/>
        <end position="10"/>
    </location>
</feature>
<feature type="transmembrane region" description="Helical" evidence="7">
    <location>
        <begin position="103"/>
        <end position="124"/>
    </location>
</feature>
<feature type="transmembrane region" description="Helical" evidence="7">
    <location>
        <begin position="51"/>
        <end position="72"/>
    </location>
</feature>
<feature type="compositionally biased region" description="Basic and acidic residues" evidence="6">
    <location>
        <begin position="364"/>
        <end position="373"/>
    </location>
</feature>
<dbReference type="OrthoDB" id="9994280at2759"/>
<evidence type="ECO:0000313" key="9">
    <source>
        <dbReference type="Proteomes" id="UP000594454"/>
    </source>
</evidence>
<dbReference type="Pfam" id="PF10177">
    <property type="entry name" value="DUF2371"/>
    <property type="match status" value="1"/>
</dbReference>
<keyword evidence="4 7" id="KW-1133">Transmembrane helix</keyword>
<keyword evidence="9" id="KW-1185">Reference proteome</keyword>
<evidence type="ECO:0000256" key="6">
    <source>
        <dbReference type="SAM" id="MobiDB-lite"/>
    </source>
</evidence>
<feature type="region of interest" description="Disordered" evidence="6">
    <location>
        <begin position="411"/>
        <end position="433"/>
    </location>
</feature>
<feature type="compositionally biased region" description="Polar residues" evidence="6">
    <location>
        <begin position="223"/>
        <end position="245"/>
    </location>
</feature>
<feature type="region of interest" description="Disordered" evidence="6">
    <location>
        <begin position="352"/>
        <end position="389"/>
    </location>
</feature>
<dbReference type="EMBL" id="LR899010">
    <property type="protein sequence ID" value="CAD7083031.1"/>
    <property type="molecule type" value="Genomic_DNA"/>
</dbReference>
<comment type="similarity">
    <text evidence="2">Belongs to the TMEM200 family.</text>
</comment>
<keyword evidence="3 7" id="KW-0812">Transmembrane</keyword>
<dbReference type="GO" id="GO:0016020">
    <property type="term" value="C:membrane"/>
    <property type="evidence" value="ECO:0007669"/>
    <property type="project" value="UniProtKB-SubCell"/>
</dbReference>
<evidence type="ECO:0000256" key="5">
    <source>
        <dbReference type="ARBA" id="ARBA00023136"/>
    </source>
</evidence>
<dbReference type="InParanoid" id="A0A7R8YRM6"/>
<reference evidence="8 9" key="1">
    <citation type="submission" date="2020-11" db="EMBL/GenBank/DDBJ databases">
        <authorList>
            <person name="Wallbank WR R."/>
            <person name="Pardo Diaz C."/>
            <person name="Kozak K."/>
            <person name="Martin S."/>
            <person name="Jiggins C."/>
            <person name="Moest M."/>
            <person name="Warren A I."/>
            <person name="Generalovic N T."/>
            <person name="Byers J.R.P. K."/>
            <person name="Montejo-Kovacevich G."/>
            <person name="Yen C E."/>
        </authorList>
    </citation>
    <scope>NUCLEOTIDE SEQUENCE [LARGE SCALE GENOMIC DNA]</scope>
</reference>
<evidence type="ECO:0000313" key="8">
    <source>
        <dbReference type="EMBL" id="CAD7083031.1"/>
    </source>
</evidence>
<proteinExistence type="inferred from homology"/>
<evidence type="ECO:0008006" key="10">
    <source>
        <dbReference type="Google" id="ProtNLM"/>
    </source>
</evidence>
<feature type="region of interest" description="Disordered" evidence="6">
    <location>
        <begin position="1"/>
        <end position="25"/>
    </location>
</feature>
<gene>
    <name evidence="8" type="ORF">HERILL_LOCUS6019</name>
</gene>
<feature type="compositionally biased region" description="Polar residues" evidence="6">
    <location>
        <begin position="376"/>
        <end position="389"/>
    </location>
</feature>
<evidence type="ECO:0000256" key="7">
    <source>
        <dbReference type="SAM" id="Phobius"/>
    </source>
</evidence>
<feature type="compositionally biased region" description="Basic residues" evidence="6">
    <location>
        <begin position="247"/>
        <end position="280"/>
    </location>
</feature>
<feature type="region of interest" description="Disordered" evidence="6">
    <location>
        <begin position="205"/>
        <end position="280"/>
    </location>
</feature>
<organism evidence="8 9">
    <name type="scientific">Hermetia illucens</name>
    <name type="common">Black soldier fly</name>
    <dbReference type="NCBI Taxonomy" id="343691"/>
    <lineage>
        <taxon>Eukaryota</taxon>
        <taxon>Metazoa</taxon>
        <taxon>Ecdysozoa</taxon>
        <taxon>Arthropoda</taxon>
        <taxon>Hexapoda</taxon>
        <taxon>Insecta</taxon>
        <taxon>Pterygota</taxon>
        <taxon>Neoptera</taxon>
        <taxon>Endopterygota</taxon>
        <taxon>Diptera</taxon>
        <taxon>Brachycera</taxon>
        <taxon>Stratiomyomorpha</taxon>
        <taxon>Stratiomyidae</taxon>
        <taxon>Hermetiinae</taxon>
        <taxon>Hermetia</taxon>
    </lineage>
</organism>
<dbReference type="InterPro" id="IPR018787">
    <property type="entry name" value="DUF2371_TMEM200"/>
</dbReference>
<evidence type="ECO:0000256" key="2">
    <source>
        <dbReference type="ARBA" id="ARBA00005308"/>
    </source>
</evidence>
<evidence type="ECO:0000256" key="3">
    <source>
        <dbReference type="ARBA" id="ARBA00022692"/>
    </source>
</evidence>
<feature type="compositionally biased region" description="Basic residues" evidence="6">
    <location>
        <begin position="11"/>
        <end position="24"/>
    </location>
</feature>
<evidence type="ECO:0000256" key="4">
    <source>
        <dbReference type="ARBA" id="ARBA00022989"/>
    </source>
</evidence>
<feature type="region of interest" description="Disordered" evidence="6">
    <location>
        <begin position="144"/>
        <end position="163"/>
    </location>
</feature>